<gene>
    <name evidence="1" type="ORF">SAMN00768000_3662</name>
</gene>
<evidence type="ECO:0000313" key="2">
    <source>
        <dbReference type="Proteomes" id="UP000192660"/>
    </source>
</evidence>
<sequence>MANLAIVLLSGQDNPSRASAGLHVAKRIYDARVENGIDAVEVFLFTEGLKVLGETDSDLRQLIQCTAGAVDFGGRGHVAAESPSGGRVRHPRGGSGGGCLGGLGMMVLRRRRPWMAEETRAWR</sequence>
<accession>A0A1W1WPH2</accession>
<keyword evidence="2" id="KW-1185">Reference proteome</keyword>
<name>A0A1W1WPH2_SULTA</name>
<evidence type="ECO:0000313" key="1">
    <source>
        <dbReference type="EMBL" id="SMC08115.1"/>
    </source>
</evidence>
<dbReference type="AlphaFoldDB" id="A0A1W1WPH2"/>
<organism evidence="1 2">
    <name type="scientific">Sulfobacillus thermosulfidooxidans (strain DSM 9293 / VKM B-1269 / AT-1)</name>
    <dbReference type="NCBI Taxonomy" id="929705"/>
    <lineage>
        <taxon>Bacteria</taxon>
        <taxon>Bacillati</taxon>
        <taxon>Bacillota</taxon>
        <taxon>Clostridia</taxon>
        <taxon>Eubacteriales</taxon>
        <taxon>Clostridiales Family XVII. Incertae Sedis</taxon>
        <taxon>Sulfobacillus</taxon>
    </lineage>
</organism>
<proteinExistence type="predicted"/>
<dbReference type="Proteomes" id="UP000192660">
    <property type="component" value="Unassembled WGS sequence"/>
</dbReference>
<dbReference type="EMBL" id="FWWY01000002">
    <property type="protein sequence ID" value="SMC08115.1"/>
    <property type="molecule type" value="Genomic_DNA"/>
</dbReference>
<protein>
    <submittedName>
        <fullName evidence="1">Uncharacterized protein</fullName>
    </submittedName>
</protein>
<reference evidence="2" key="1">
    <citation type="submission" date="2017-04" db="EMBL/GenBank/DDBJ databases">
        <authorList>
            <person name="Varghese N."/>
            <person name="Submissions S."/>
        </authorList>
    </citation>
    <scope>NUCLEOTIDE SEQUENCE [LARGE SCALE GENOMIC DNA]</scope>
    <source>
        <strain evidence="2">DSM 9293</strain>
    </source>
</reference>